<dbReference type="VEuPathDB" id="VectorBase:ASIC010633"/>
<name>A0A084VY34_ANOSI</name>
<organism evidence="2">
    <name type="scientific">Anopheles sinensis</name>
    <name type="common">Mosquito</name>
    <dbReference type="NCBI Taxonomy" id="74873"/>
    <lineage>
        <taxon>Eukaryota</taxon>
        <taxon>Metazoa</taxon>
        <taxon>Ecdysozoa</taxon>
        <taxon>Arthropoda</taxon>
        <taxon>Hexapoda</taxon>
        <taxon>Insecta</taxon>
        <taxon>Pterygota</taxon>
        <taxon>Neoptera</taxon>
        <taxon>Endopterygota</taxon>
        <taxon>Diptera</taxon>
        <taxon>Nematocera</taxon>
        <taxon>Culicoidea</taxon>
        <taxon>Culicidae</taxon>
        <taxon>Anophelinae</taxon>
        <taxon>Anopheles</taxon>
    </lineage>
</organism>
<dbReference type="Proteomes" id="UP000030765">
    <property type="component" value="Unassembled WGS sequence"/>
</dbReference>
<reference evidence="2 4" key="1">
    <citation type="journal article" date="2014" name="BMC Genomics">
        <title>Genome sequence of Anopheles sinensis provides insight into genetics basis of mosquito competence for malaria parasites.</title>
        <authorList>
            <person name="Zhou D."/>
            <person name="Zhang D."/>
            <person name="Ding G."/>
            <person name="Shi L."/>
            <person name="Hou Q."/>
            <person name="Ye Y."/>
            <person name="Xu Y."/>
            <person name="Zhou H."/>
            <person name="Xiong C."/>
            <person name="Li S."/>
            <person name="Yu J."/>
            <person name="Hong S."/>
            <person name="Yu X."/>
            <person name="Zou P."/>
            <person name="Chen C."/>
            <person name="Chang X."/>
            <person name="Wang W."/>
            <person name="Lv Y."/>
            <person name="Sun Y."/>
            <person name="Ma L."/>
            <person name="Shen B."/>
            <person name="Zhu C."/>
        </authorList>
    </citation>
    <scope>NUCLEOTIDE SEQUENCE [LARGE SCALE GENOMIC DNA]</scope>
</reference>
<dbReference type="AlphaFoldDB" id="A0A084VY34"/>
<evidence type="ECO:0000313" key="2">
    <source>
        <dbReference type="EMBL" id="KFB42878.1"/>
    </source>
</evidence>
<dbReference type="EMBL" id="KE525226">
    <property type="protein sequence ID" value="KFB42878.1"/>
    <property type="molecule type" value="Genomic_DNA"/>
</dbReference>
<protein>
    <submittedName>
        <fullName evidence="2 3">Uncharacterized protein</fullName>
    </submittedName>
</protein>
<evidence type="ECO:0000256" key="1">
    <source>
        <dbReference type="SAM" id="MobiDB-lite"/>
    </source>
</evidence>
<feature type="region of interest" description="Disordered" evidence="1">
    <location>
        <begin position="35"/>
        <end position="112"/>
    </location>
</feature>
<reference evidence="3" key="2">
    <citation type="submission" date="2020-05" db="UniProtKB">
        <authorList>
            <consortium name="EnsemblMetazoa"/>
        </authorList>
    </citation>
    <scope>IDENTIFICATION</scope>
</reference>
<evidence type="ECO:0000313" key="3">
    <source>
        <dbReference type="EnsemblMetazoa" id="ASIC010633-PA"/>
    </source>
</evidence>
<dbReference type="EnsemblMetazoa" id="ASIC010633-RA">
    <property type="protein sequence ID" value="ASIC010633-PA"/>
    <property type="gene ID" value="ASIC010633"/>
</dbReference>
<sequence length="137" mass="15038">MATTQKTPTTSGRPTDSSIVGISIWESLATGFAYKRSSEKRRQISSEGSPVSSGCTEENRLNFAYATPTGERKKGRKSVRTEHKNKNQQPPKQGGEGFEGNRLSSNQLQTDTVLRCESQQETIVSRCGQVEESPPQS</sequence>
<proteinExistence type="predicted"/>
<keyword evidence="4" id="KW-1185">Reference proteome</keyword>
<dbReference type="EMBL" id="ATLV01018268">
    <property type="status" value="NOT_ANNOTATED_CDS"/>
    <property type="molecule type" value="Genomic_DNA"/>
</dbReference>
<feature type="compositionally biased region" description="Polar residues" evidence="1">
    <location>
        <begin position="102"/>
        <end position="112"/>
    </location>
</feature>
<feature type="region of interest" description="Disordered" evidence="1">
    <location>
        <begin position="1"/>
        <end position="21"/>
    </location>
</feature>
<gene>
    <name evidence="2" type="ORF">ZHAS_00010633</name>
</gene>
<feature type="compositionally biased region" description="Polar residues" evidence="1">
    <location>
        <begin position="45"/>
        <end position="56"/>
    </location>
</feature>
<accession>A0A084VY34</accession>
<feature type="compositionally biased region" description="Polar residues" evidence="1">
    <location>
        <begin position="1"/>
        <end position="20"/>
    </location>
</feature>
<evidence type="ECO:0000313" key="4">
    <source>
        <dbReference type="Proteomes" id="UP000030765"/>
    </source>
</evidence>